<proteinExistence type="inferred from homology"/>
<dbReference type="InterPro" id="IPR026183">
    <property type="entry name" value="Taxilin_fam"/>
</dbReference>
<dbReference type="PANTHER" id="PTHR16127:SF13">
    <property type="entry name" value="GH01188P"/>
    <property type="match status" value="1"/>
</dbReference>
<accession>A0A6A6W904</accession>
<evidence type="ECO:0000256" key="3">
    <source>
        <dbReference type="SAM" id="MobiDB-lite"/>
    </source>
</evidence>
<keyword evidence="5" id="KW-1185">Reference proteome</keyword>
<protein>
    <submittedName>
        <fullName evidence="4">Uncharacterized protein</fullName>
    </submittedName>
</protein>
<dbReference type="PANTHER" id="PTHR16127">
    <property type="entry name" value="TAXILIN"/>
    <property type="match status" value="1"/>
</dbReference>
<gene>
    <name evidence="4" type="ORF">EJ05DRAFT_342841</name>
</gene>
<feature type="region of interest" description="Disordered" evidence="3">
    <location>
        <begin position="1"/>
        <end position="51"/>
    </location>
</feature>
<feature type="compositionally biased region" description="Basic and acidic residues" evidence="3">
    <location>
        <begin position="41"/>
        <end position="51"/>
    </location>
</feature>
<dbReference type="EMBL" id="ML996570">
    <property type="protein sequence ID" value="KAF2759332.1"/>
    <property type="molecule type" value="Genomic_DNA"/>
</dbReference>
<name>A0A6A6W904_9PEZI</name>
<dbReference type="GeneID" id="54481981"/>
<evidence type="ECO:0000256" key="1">
    <source>
        <dbReference type="ARBA" id="ARBA00009550"/>
    </source>
</evidence>
<organism evidence="4 5">
    <name type="scientific">Pseudovirgaria hyperparasitica</name>
    <dbReference type="NCBI Taxonomy" id="470096"/>
    <lineage>
        <taxon>Eukaryota</taxon>
        <taxon>Fungi</taxon>
        <taxon>Dikarya</taxon>
        <taxon>Ascomycota</taxon>
        <taxon>Pezizomycotina</taxon>
        <taxon>Dothideomycetes</taxon>
        <taxon>Dothideomycetes incertae sedis</taxon>
        <taxon>Acrospermales</taxon>
        <taxon>Acrospermaceae</taxon>
        <taxon>Pseudovirgaria</taxon>
    </lineage>
</organism>
<dbReference type="Proteomes" id="UP000799437">
    <property type="component" value="Unassembled WGS sequence"/>
</dbReference>
<dbReference type="AlphaFoldDB" id="A0A6A6W904"/>
<dbReference type="Pfam" id="PF09728">
    <property type="entry name" value="Taxilin"/>
    <property type="match status" value="1"/>
</dbReference>
<dbReference type="RefSeq" id="XP_033601783.1">
    <property type="nucleotide sequence ID" value="XM_033740927.1"/>
</dbReference>
<evidence type="ECO:0000256" key="2">
    <source>
        <dbReference type="SAM" id="Coils"/>
    </source>
</evidence>
<evidence type="ECO:0000313" key="4">
    <source>
        <dbReference type="EMBL" id="KAF2759332.1"/>
    </source>
</evidence>
<dbReference type="GO" id="GO:0019905">
    <property type="term" value="F:syntaxin binding"/>
    <property type="evidence" value="ECO:0007669"/>
    <property type="project" value="InterPro"/>
</dbReference>
<feature type="compositionally biased region" description="Polar residues" evidence="3">
    <location>
        <begin position="1"/>
        <end position="10"/>
    </location>
</feature>
<feature type="coiled-coil region" evidence="2">
    <location>
        <begin position="56"/>
        <end position="181"/>
    </location>
</feature>
<dbReference type="OrthoDB" id="425555at2759"/>
<evidence type="ECO:0000313" key="5">
    <source>
        <dbReference type="Proteomes" id="UP000799437"/>
    </source>
</evidence>
<reference evidence="4" key="1">
    <citation type="journal article" date="2020" name="Stud. Mycol.">
        <title>101 Dothideomycetes genomes: a test case for predicting lifestyles and emergence of pathogens.</title>
        <authorList>
            <person name="Haridas S."/>
            <person name="Albert R."/>
            <person name="Binder M."/>
            <person name="Bloem J."/>
            <person name="Labutti K."/>
            <person name="Salamov A."/>
            <person name="Andreopoulos B."/>
            <person name="Baker S."/>
            <person name="Barry K."/>
            <person name="Bills G."/>
            <person name="Bluhm B."/>
            <person name="Cannon C."/>
            <person name="Castanera R."/>
            <person name="Culley D."/>
            <person name="Daum C."/>
            <person name="Ezra D."/>
            <person name="Gonzalez J."/>
            <person name="Henrissat B."/>
            <person name="Kuo A."/>
            <person name="Liang C."/>
            <person name="Lipzen A."/>
            <person name="Lutzoni F."/>
            <person name="Magnuson J."/>
            <person name="Mondo S."/>
            <person name="Nolan M."/>
            <person name="Ohm R."/>
            <person name="Pangilinan J."/>
            <person name="Park H.-J."/>
            <person name="Ramirez L."/>
            <person name="Alfaro M."/>
            <person name="Sun H."/>
            <person name="Tritt A."/>
            <person name="Yoshinaga Y."/>
            <person name="Zwiers L.-H."/>
            <person name="Turgeon B."/>
            <person name="Goodwin S."/>
            <person name="Spatafora J."/>
            <person name="Crous P."/>
            <person name="Grigoriev I."/>
        </authorList>
    </citation>
    <scope>NUCLEOTIDE SEQUENCE</scope>
    <source>
        <strain evidence="4">CBS 121739</strain>
    </source>
</reference>
<keyword evidence="2" id="KW-0175">Coiled coil</keyword>
<comment type="similarity">
    <text evidence="1">Belongs to the taxilin family.</text>
</comment>
<sequence>MDGSHTTSIPNERVTHDPEMATAQQPRAPAPIPAKKAKGKKPVDPNDAERQVVARLAQLEQDAAGDKEQEAEIEREVKKATRDLSHLLSKLETPMLKLDTVNKRWQELLHDMKRLERENVKAKKKSDQLQKDKDTQRTELNKATIARDKLEKIARDFQKDNKKLKEELDHIKSRETSYREDLHERLEVMVRDVDDVVKAKLAPEPPASDLKLDEIFRQKFRSFIDQYEMREIQFASLLRTKDLEVEFLRAKFERQRKDQEMESNKSNQLTRKWRKCRRRRSAWKKRTWSSHGSKRLLAAVSSIWQKTGPIDKRICKGFRNDMINSRSFAAACRLKDVARRALQRLTRT</sequence>